<accession>A0ABV0VW63</accession>
<evidence type="ECO:0000313" key="2">
    <source>
        <dbReference type="Proteomes" id="UP001444071"/>
    </source>
</evidence>
<name>A0ABV0VW63_9TELE</name>
<gene>
    <name evidence="1" type="ORF">XENORESO_010516</name>
</gene>
<dbReference type="EMBL" id="JAHRIM010013256">
    <property type="protein sequence ID" value="MEQ2261450.1"/>
    <property type="molecule type" value="Genomic_DNA"/>
</dbReference>
<organism evidence="1 2">
    <name type="scientific">Xenotaenia resolanae</name>
    <dbReference type="NCBI Taxonomy" id="208358"/>
    <lineage>
        <taxon>Eukaryota</taxon>
        <taxon>Metazoa</taxon>
        <taxon>Chordata</taxon>
        <taxon>Craniata</taxon>
        <taxon>Vertebrata</taxon>
        <taxon>Euteleostomi</taxon>
        <taxon>Actinopterygii</taxon>
        <taxon>Neopterygii</taxon>
        <taxon>Teleostei</taxon>
        <taxon>Neoteleostei</taxon>
        <taxon>Acanthomorphata</taxon>
        <taxon>Ovalentaria</taxon>
        <taxon>Atherinomorphae</taxon>
        <taxon>Cyprinodontiformes</taxon>
        <taxon>Goodeidae</taxon>
        <taxon>Xenotaenia</taxon>
    </lineage>
</organism>
<dbReference type="Proteomes" id="UP001444071">
    <property type="component" value="Unassembled WGS sequence"/>
</dbReference>
<reference evidence="1 2" key="1">
    <citation type="submission" date="2021-06" db="EMBL/GenBank/DDBJ databases">
        <authorList>
            <person name="Palmer J.M."/>
        </authorList>
    </citation>
    <scope>NUCLEOTIDE SEQUENCE [LARGE SCALE GENOMIC DNA]</scope>
    <source>
        <strain evidence="1 2">XR_2019</strain>
        <tissue evidence="1">Muscle</tissue>
    </source>
</reference>
<comment type="caution">
    <text evidence="1">The sequence shown here is derived from an EMBL/GenBank/DDBJ whole genome shotgun (WGS) entry which is preliminary data.</text>
</comment>
<sequence length="123" mass="13558">MLEVIEFMVLMKGLSDISPLYLLGGPYMCAVASPGWQSVTFLQVFVGSFFNASKVAESSNNIVTSTKHFFHTTPAHWKFSHFQTILSETLSSSPVSETNQSGTNNHFPTLMLALEYSKSSSIN</sequence>
<proteinExistence type="predicted"/>
<keyword evidence="2" id="KW-1185">Reference proteome</keyword>
<protein>
    <submittedName>
        <fullName evidence="1">Uncharacterized protein</fullName>
    </submittedName>
</protein>
<evidence type="ECO:0000313" key="1">
    <source>
        <dbReference type="EMBL" id="MEQ2261450.1"/>
    </source>
</evidence>